<reference evidence="1" key="1">
    <citation type="submission" date="2011-09" db="EMBL/GenBank/DDBJ databases">
        <title>The permanent draft genome of Mucilaginibacter paludis DSM 18603.</title>
        <authorList>
            <consortium name="US DOE Joint Genome Institute (JGI-PGF)"/>
            <person name="Lucas S."/>
            <person name="Han J."/>
            <person name="Lapidus A."/>
            <person name="Bruce D."/>
            <person name="Goodwin L."/>
            <person name="Pitluck S."/>
            <person name="Peters L."/>
            <person name="Kyrpides N."/>
            <person name="Mavromatis K."/>
            <person name="Ivanova N."/>
            <person name="Mikhailova N."/>
            <person name="Held B."/>
            <person name="Detter J.C."/>
            <person name="Tapia R."/>
            <person name="Han C."/>
            <person name="Land M."/>
            <person name="Hauser L."/>
            <person name="Markowitz V."/>
            <person name="Cheng J.-F."/>
            <person name="Hugenholtz P."/>
            <person name="Woyke T."/>
            <person name="Wu D."/>
            <person name="Tindall B."/>
            <person name="Brambilla E."/>
            <person name="Klenk H.-P."/>
            <person name="Eisen J.A."/>
        </authorList>
    </citation>
    <scope>NUCLEOTIDE SEQUENCE [LARGE SCALE GENOMIC DNA]</scope>
    <source>
        <strain evidence="1">DSM 18603</strain>
    </source>
</reference>
<name>H1Y8G5_9SPHI</name>
<gene>
    <name evidence="1" type="ORF">Mucpa_1729</name>
</gene>
<dbReference type="Proteomes" id="UP000002774">
    <property type="component" value="Chromosome"/>
</dbReference>
<organism evidence="1 2">
    <name type="scientific">Mucilaginibacter paludis DSM 18603</name>
    <dbReference type="NCBI Taxonomy" id="714943"/>
    <lineage>
        <taxon>Bacteria</taxon>
        <taxon>Pseudomonadati</taxon>
        <taxon>Bacteroidota</taxon>
        <taxon>Sphingobacteriia</taxon>
        <taxon>Sphingobacteriales</taxon>
        <taxon>Sphingobacteriaceae</taxon>
        <taxon>Mucilaginibacter</taxon>
    </lineage>
</organism>
<evidence type="ECO:0000313" key="1">
    <source>
        <dbReference type="EMBL" id="EHQ25883.1"/>
    </source>
</evidence>
<sequence>MENQFKMNKSILPAFYFRIVDNGDHFKKIKKVPSFGKHYRFPKLNTIKITEREFKIAQEKSKLFPGFNSGYIPSARMA</sequence>
<dbReference type="HOGENOM" id="CLU_2618152_0_0_10"/>
<dbReference type="AlphaFoldDB" id="H1Y8G5"/>
<protein>
    <submittedName>
        <fullName evidence="1">Uncharacterized protein</fullName>
    </submittedName>
</protein>
<proteinExistence type="predicted"/>
<keyword evidence="2" id="KW-1185">Reference proteome</keyword>
<evidence type="ECO:0000313" key="2">
    <source>
        <dbReference type="Proteomes" id="UP000002774"/>
    </source>
</evidence>
<dbReference type="EMBL" id="CM001403">
    <property type="protein sequence ID" value="EHQ25883.1"/>
    <property type="molecule type" value="Genomic_DNA"/>
</dbReference>
<accession>H1Y8G5</accession>